<evidence type="ECO:0000313" key="6">
    <source>
        <dbReference type="Proteomes" id="UP000323392"/>
    </source>
</evidence>
<dbReference type="InterPro" id="IPR011048">
    <property type="entry name" value="Haem_d1_sf"/>
</dbReference>
<dbReference type="Gene3D" id="2.130.10.10">
    <property type="entry name" value="YVTN repeat-like/Quinoprotein amine dehydrogenase"/>
    <property type="match status" value="2"/>
</dbReference>
<keyword evidence="6" id="KW-1185">Reference proteome</keyword>
<reference evidence="3 5" key="1">
    <citation type="submission" date="2016-02" db="EMBL/GenBank/DDBJ databases">
        <title>Draft genome sequence for Clostridium paradoxum JW-YL-7.</title>
        <authorList>
            <person name="Utturkar S.M."/>
            <person name="Lancaster A."/>
            <person name="Poole F.L."/>
            <person name="Adams M.W."/>
            <person name="Brown S.D."/>
        </authorList>
    </citation>
    <scope>NUCLEOTIDE SEQUENCE [LARGE SCALE GENOMIC DNA]</scope>
    <source>
        <strain evidence="3 5">JW-YL-7</strain>
    </source>
</reference>
<evidence type="ECO:0000259" key="2">
    <source>
        <dbReference type="Pfam" id="PF21783"/>
    </source>
</evidence>
<evidence type="ECO:0000313" key="5">
    <source>
        <dbReference type="Proteomes" id="UP000092605"/>
    </source>
</evidence>
<dbReference type="PANTHER" id="PTHR47197">
    <property type="entry name" value="PROTEIN NIRF"/>
    <property type="match status" value="1"/>
</dbReference>
<dbReference type="PATRIC" id="fig|1121328.3.peg.1381"/>
<dbReference type="InterPro" id="IPR051200">
    <property type="entry name" value="Host-pathogen_enzymatic-act"/>
</dbReference>
<dbReference type="RefSeq" id="WP_066070919.1">
    <property type="nucleotide sequence ID" value="NZ_FRBG01000001.1"/>
</dbReference>
<dbReference type="Pfam" id="PF21783">
    <property type="entry name" value="YNCE"/>
    <property type="match status" value="1"/>
</dbReference>
<dbReference type="InterPro" id="IPR015943">
    <property type="entry name" value="WD40/YVTN_repeat-like_dom_sf"/>
</dbReference>
<evidence type="ECO:0000313" key="4">
    <source>
        <dbReference type="EMBL" id="SHK39100.1"/>
    </source>
</evidence>
<evidence type="ECO:0000256" key="1">
    <source>
        <dbReference type="ARBA" id="ARBA00022729"/>
    </source>
</evidence>
<reference evidence="4 6" key="2">
    <citation type="submission" date="2016-11" db="EMBL/GenBank/DDBJ databases">
        <authorList>
            <person name="Varghese N."/>
            <person name="Submissions S."/>
        </authorList>
    </citation>
    <scope>NUCLEOTIDE SEQUENCE [LARGE SCALE GENOMIC DNA]</scope>
    <source>
        <strain evidence="4 6">DSM 7308</strain>
    </source>
</reference>
<proteinExistence type="predicted"/>
<dbReference type="PANTHER" id="PTHR47197:SF3">
    <property type="entry name" value="DIHYDRO-HEME D1 DEHYDROGENASE"/>
    <property type="match status" value="1"/>
</dbReference>
<protein>
    <submittedName>
        <fullName evidence="4">40-residue YVTN family beta-propeller repeat-containing protein</fullName>
    </submittedName>
</protein>
<dbReference type="Proteomes" id="UP000323392">
    <property type="component" value="Unassembled WGS sequence"/>
</dbReference>
<dbReference type="STRING" id="1121328.JWYL7_1372"/>
<evidence type="ECO:0000313" key="3">
    <source>
        <dbReference type="EMBL" id="KXZ40297.1"/>
    </source>
</evidence>
<dbReference type="InterPro" id="IPR048433">
    <property type="entry name" value="YNCE-like_beta-prop"/>
</dbReference>
<feature type="domain" description="YNCE-like beta-propeller" evidence="2">
    <location>
        <begin position="4"/>
        <end position="284"/>
    </location>
</feature>
<accession>A0A150FRQ4</accession>
<dbReference type="OrthoDB" id="1706639at2"/>
<dbReference type="AlphaFoldDB" id="A0A150FRQ4"/>
<keyword evidence="1" id="KW-0732">Signal</keyword>
<gene>
    <name evidence="3" type="ORF">JWYL7_1372</name>
    <name evidence="4" type="ORF">SAMN05661008_00149</name>
</gene>
<comment type="caution">
    <text evidence="3">The sequence shown here is derived from an EMBL/GenBank/DDBJ whole genome shotgun (WGS) entry which is preliminary data.</text>
</comment>
<dbReference type="SUPFAM" id="SSF51004">
    <property type="entry name" value="C-terminal (heme d1) domain of cytochrome cd1-nitrite reductase"/>
    <property type="match status" value="1"/>
</dbReference>
<dbReference type="Proteomes" id="UP000092605">
    <property type="component" value="Unassembled WGS sequence"/>
</dbReference>
<name>A0A150FRQ4_CLOPD</name>
<organism evidence="3 5">
    <name type="scientific">Alkalithermobacter thermoalcaliphilus JW-YL-7 = DSM 7308</name>
    <dbReference type="NCBI Taxonomy" id="1121328"/>
    <lineage>
        <taxon>Bacteria</taxon>
        <taxon>Bacillati</taxon>
        <taxon>Bacillota</taxon>
        <taxon>Clostridia</taxon>
        <taxon>Peptostreptococcales</taxon>
        <taxon>Tepidibacteraceae</taxon>
        <taxon>Alkalithermobacter</taxon>
    </lineage>
</organism>
<dbReference type="EMBL" id="FRBG01000001">
    <property type="protein sequence ID" value="SHK39100.1"/>
    <property type="molecule type" value="Genomic_DNA"/>
</dbReference>
<sequence>MIGYVSNFQDGSISIIDLKYLKEKERIYLGLFIHPHHFCLDKDNQNMYIPNSIDGTLYILDLNTKTIKDNICIGSNLSQVVLYNDQELFIANEDSNSIYIFDIKSLTPIGIIGVDNMPHGMILDEKSSKLYVPCDNTILIIDCFEKAIYKKKIIGYNPWHLKIDEKTIYIITKYGKLVGMDIEKFEVIFVLDSFKAAVEIAINSEKDELYITDLCDKSVTIINKKTYKIIEKIMITGNPLGIDISKDNKYAFISDIKENNIKVLDISKRKVIKNIGVGKEPTTIVCK</sequence>
<dbReference type="EMBL" id="LSFY01000001">
    <property type="protein sequence ID" value="KXZ40297.1"/>
    <property type="molecule type" value="Genomic_DNA"/>
</dbReference>